<dbReference type="InterPro" id="IPR036737">
    <property type="entry name" value="OmpA-like_sf"/>
</dbReference>
<evidence type="ECO:0000259" key="5">
    <source>
        <dbReference type="PROSITE" id="PS51123"/>
    </source>
</evidence>
<keyword evidence="3" id="KW-0998">Cell outer membrane</keyword>
<dbReference type="SUPFAM" id="SSF49464">
    <property type="entry name" value="Carboxypeptidase regulatory domain-like"/>
    <property type="match status" value="1"/>
</dbReference>
<dbReference type="InterPro" id="IPR008969">
    <property type="entry name" value="CarboxyPept-like_regulatory"/>
</dbReference>
<dbReference type="Pfam" id="PF00691">
    <property type="entry name" value="OmpA"/>
    <property type="match status" value="1"/>
</dbReference>
<dbReference type="Proteomes" id="UP000010408">
    <property type="component" value="Unassembled WGS sequence"/>
</dbReference>
<dbReference type="AlphaFoldDB" id="L1NEG0"/>
<keyword evidence="2 4" id="KW-0472">Membrane</keyword>
<gene>
    <name evidence="6" type="ORF">HMPREF9134_00786</name>
</gene>
<dbReference type="STRING" id="1127696.HMPREF9134_00786"/>
<dbReference type="Gene3D" id="1.25.40.10">
    <property type="entry name" value="Tetratricopeptide repeat domain"/>
    <property type="match status" value="1"/>
</dbReference>
<dbReference type="PATRIC" id="fig|1127696.3.peg.703"/>
<dbReference type="GO" id="GO:0009279">
    <property type="term" value="C:cell outer membrane"/>
    <property type="evidence" value="ECO:0007669"/>
    <property type="project" value="UniProtKB-SubCell"/>
</dbReference>
<evidence type="ECO:0000313" key="7">
    <source>
        <dbReference type="Proteomes" id="UP000010408"/>
    </source>
</evidence>
<evidence type="ECO:0000256" key="1">
    <source>
        <dbReference type="ARBA" id="ARBA00004442"/>
    </source>
</evidence>
<dbReference type="InterPro" id="IPR050330">
    <property type="entry name" value="Bact_OuterMem_StrucFunc"/>
</dbReference>
<dbReference type="eggNOG" id="COG0823">
    <property type="taxonomic scope" value="Bacteria"/>
</dbReference>
<dbReference type="SUPFAM" id="SSF103088">
    <property type="entry name" value="OmpA-like"/>
    <property type="match status" value="1"/>
</dbReference>
<comment type="subcellular location">
    <subcellularLocation>
        <location evidence="1">Cell outer membrane</location>
    </subcellularLocation>
</comment>
<evidence type="ECO:0000256" key="4">
    <source>
        <dbReference type="PROSITE-ProRule" id="PRU00473"/>
    </source>
</evidence>
<dbReference type="InterPro" id="IPR011659">
    <property type="entry name" value="WD40"/>
</dbReference>
<proteinExistence type="predicted"/>
<evidence type="ECO:0000256" key="3">
    <source>
        <dbReference type="ARBA" id="ARBA00023237"/>
    </source>
</evidence>
<feature type="domain" description="OmpA-like" evidence="5">
    <location>
        <begin position="528"/>
        <end position="672"/>
    </location>
</feature>
<protein>
    <submittedName>
        <fullName evidence="6">OmpA family protein</fullName>
    </submittedName>
</protein>
<dbReference type="Pfam" id="PF07676">
    <property type="entry name" value="PD40"/>
    <property type="match status" value="3"/>
</dbReference>
<organism evidence="6 7">
    <name type="scientific">Porphyromonas catoniae F0037</name>
    <dbReference type="NCBI Taxonomy" id="1127696"/>
    <lineage>
        <taxon>Bacteria</taxon>
        <taxon>Pseudomonadati</taxon>
        <taxon>Bacteroidota</taxon>
        <taxon>Bacteroidia</taxon>
        <taxon>Bacteroidales</taxon>
        <taxon>Porphyromonadaceae</taxon>
        <taxon>Porphyromonas</taxon>
    </lineage>
</organism>
<dbReference type="EMBL" id="AMEQ01000024">
    <property type="protein sequence ID" value="EKY01726.1"/>
    <property type="molecule type" value="Genomic_DNA"/>
</dbReference>
<dbReference type="eggNOG" id="COG2885">
    <property type="taxonomic scope" value="Bacteria"/>
</dbReference>
<sequence>MRFPLSLYLAILTLSFVLPACTSRLLREAETAEARGEYHQAMGLYKQLYQRTPREQRAEKARLAFRSGENARCLRAFASARTSYHLALKYQYSDSLLLIRLAEVALATGEYQEALTFARRYLSYDSASREARLLEESADFALRMAHPSSPSALRYKVTRSGHLSSSRSDYGVAYSPEGKTIYFTSHRRPSAGASTQSPITGEGLGRIYALHQGANASWSGKVDTLAGLASPQSDIGTPTFTPDGRTMYYTRSEQGKEGVHTAQIYVASQGGDGTWREGRPFSIFEDSTILVAHPSLSPSGKTLFFVSDVAGGRGGKDLYRMSLEHGGIGAIYNLGEQVNSPRDELFPYAVSDSVVYFASEGWMGYGGLDVYRAVLLPHGSYELHHLPYPINTHADDYGFAPAPIVDELSGGKSLREVGFLASSRDDLRGVPHLYRFELEKVETIIEGVVSDREGYPLSGVTLSLVGNRREGQMQAVTTDQQGSYRLPASADTDYVMLASAQGYLNQYVRIHTDPSDSSEVYTVDFYLAQEGRLEPLREVYYAFDSAEILPESTPSLDSLLQLMRDNPQVQLTLLAHADRHGTDAYNVALSQRRAHALLQWLVSRGVAESRLRSEGYGKARPFVVTRRVAEEYPFLTEGQVLDEVFIATLPEDQQRQCDALNRRTEFRAVSSW</sequence>
<dbReference type="Gene3D" id="2.120.10.30">
    <property type="entry name" value="TolB, C-terminal domain"/>
    <property type="match status" value="1"/>
</dbReference>
<evidence type="ECO:0000313" key="6">
    <source>
        <dbReference type="EMBL" id="EKY01726.1"/>
    </source>
</evidence>
<dbReference type="Gene3D" id="3.30.1330.60">
    <property type="entry name" value="OmpA-like domain"/>
    <property type="match status" value="1"/>
</dbReference>
<name>L1NEG0_9PORP</name>
<accession>L1NEG0</accession>
<dbReference type="InterPro" id="IPR006665">
    <property type="entry name" value="OmpA-like"/>
</dbReference>
<dbReference type="PANTHER" id="PTHR30329">
    <property type="entry name" value="STATOR ELEMENT OF FLAGELLAR MOTOR COMPLEX"/>
    <property type="match status" value="1"/>
</dbReference>
<dbReference type="SUPFAM" id="SSF75011">
    <property type="entry name" value="3-carboxy-cis,cis-mucoante lactonizing enzyme"/>
    <property type="match status" value="1"/>
</dbReference>
<dbReference type="InterPro" id="IPR011990">
    <property type="entry name" value="TPR-like_helical_dom_sf"/>
</dbReference>
<dbReference type="SUPFAM" id="SSF48452">
    <property type="entry name" value="TPR-like"/>
    <property type="match status" value="1"/>
</dbReference>
<dbReference type="InterPro" id="IPR006664">
    <property type="entry name" value="OMP_bac"/>
</dbReference>
<dbReference type="InterPro" id="IPR011042">
    <property type="entry name" value="6-blade_b-propeller_TolB-like"/>
</dbReference>
<dbReference type="RefSeq" id="WP_005469035.1">
    <property type="nucleotide sequence ID" value="NZ_KB291045.1"/>
</dbReference>
<dbReference type="PANTHER" id="PTHR30329:SF21">
    <property type="entry name" value="LIPOPROTEIN YIAD-RELATED"/>
    <property type="match status" value="1"/>
</dbReference>
<evidence type="ECO:0000256" key="2">
    <source>
        <dbReference type="ARBA" id="ARBA00023136"/>
    </source>
</evidence>
<dbReference type="Gene3D" id="2.60.40.1120">
    <property type="entry name" value="Carboxypeptidase-like, regulatory domain"/>
    <property type="match status" value="1"/>
</dbReference>
<comment type="caution">
    <text evidence="6">The sequence shown here is derived from an EMBL/GenBank/DDBJ whole genome shotgun (WGS) entry which is preliminary data.</text>
</comment>
<dbReference type="PROSITE" id="PS51123">
    <property type="entry name" value="OMPA_2"/>
    <property type="match status" value="1"/>
</dbReference>
<reference evidence="6 7" key="1">
    <citation type="submission" date="2012-05" db="EMBL/GenBank/DDBJ databases">
        <authorList>
            <person name="Weinstock G."/>
            <person name="Sodergren E."/>
            <person name="Lobos E.A."/>
            <person name="Fulton L."/>
            <person name="Fulton R."/>
            <person name="Courtney L."/>
            <person name="Fronick C."/>
            <person name="O'Laughlin M."/>
            <person name="Godfrey J."/>
            <person name="Wilson R.M."/>
            <person name="Miner T."/>
            <person name="Farmer C."/>
            <person name="Delehaunty K."/>
            <person name="Cordes M."/>
            <person name="Minx P."/>
            <person name="Tomlinson C."/>
            <person name="Chen J."/>
            <person name="Wollam A."/>
            <person name="Pepin K.H."/>
            <person name="Bhonagiri V."/>
            <person name="Zhang X."/>
            <person name="Suruliraj S."/>
            <person name="Warren W."/>
            <person name="Mitreva M."/>
            <person name="Mardis E.R."/>
            <person name="Wilson R.K."/>
        </authorList>
    </citation>
    <scope>NUCLEOTIDE SEQUENCE [LARGE SCALE GENOMIC DNA]</scope>
    <source>
        <strain evidence="6 7">F0037</strain>
    </source>
</reference>
<dbReference type="eggNOG" id="COG0457">
    <property type="taxonomic scope" value="Bacteria"/>
</dbReference>
<dbReference type="PRINTS" id="PR01021">
    <property type="entry name" value="OMPADOMAIN"/>
</dbReference>
<dbReference type="CDD" id="cd07185">
    <property type="entry name" value="OmpA_C-like"/>
    <property type="match status" value="1"/>
</dbReference>
<dbReference type="Pfam" id="PF13620">
    <property type="entry name" value="CarboxypepD_reg"/>
    <property type="match status" value="1"/>
</dbReference>
<dbReference type="HOGENOM" id="CLU_014978_0_0_10"/>